<gene>
    <name evidence="5" type="ORF">SPRI_1790</name>
</gene>
<evidence type="ECO:0000256" key="1">
    <source>
        <dbReference type="ARBA" id="ARBA00009437"/>
    </source>
</evidence>
<dbReference type="InterPro" id="IPR036390">
    <property type="entry name" value="WH_DNA-bd_sf"/>
</dbReference>
<dbReference type="KEGG" id="spri:SPRI_1790"/>
<evidence type="ECO:0000313" key="5">
    <source>
        <dbReference type="EMBL" id="ALC20096.1"/>
    </source>
</evidence>
<dbReference type="GO" id="GO:0005829">
    <property type="term" value="C:cytosol"/>
    <property type="evidence" value="ECO:0007669"/>
    <property type="project" value="TreeGrafter"/>
</dbReference>
<dbReference type="STRING" id="38300.SPRI_1790"/>
<accession>A0A0M4D7S5</accession>
<protein>
    <submittedName>
        <fullName evidence="5">LysR family transcriptional regulator</fullName>
    </submittedName>
</protein>
<dbReference type="InterPro" id="IPR005119">
    <property type="entry name" value="LysR_subst-bd"/>
</dbReference>
<organism evidence="5">
    <name type="scientific">Streptomyces pristinaespiralis</name>
    <dbReference type="NCBI Taxonomy" id="38300"/>
    <lineage>
        <taxon>Bacteria</taxon>
        <taxon>Bacillati</taxon>
        <taxon>Actinomycetota</taxon>
        <taxon>Actinomycetes</taxon>
        <taxon>Kitasatosporales</taxon>
        <taxon>Streptomycetaceae</taxon>
        <taxon>Streptomyces</taxon>
    </lineage>
</organism>
<dbReference type="SUPFAM" id="SSF46785">
    <property type="entry name" value="Winged helix' DNA-binding domain"/>
    <property type="match status" value="1"/>
</dbReference>
<dbReference type="Gene3D" id="1.10.10.10">
    <property type="entry name" value="Winged helix-like DNA-binding domain superfamily/Winged helix DNA-binding domain"/>
    <property type="match status" value="1"/>
</dbReference>
<dbReference type="OMA" id="GIPPMVN"/>
<dbReference type="GO" id="GO:0003700">
    <property type="term" value="F:DNA-binding transcription factor activity"/>
    <property type="evidence" value="ECO:0007669"/>
    <property type="project" value="InterPro"/>
</dbReference>
<keyword evidence="3" id="KW-0238">DNA-binding</keyword>
<evidence type="ECO:0000256" key="4">
    <source>
        <dbReference type="ARBA" id="ARBA00023163"/>
    </source>
</evidence>
<evidence type="ECO:0000313" key="6">
    <source>
        <dbReference type="Proteomes" id="UP000060513"/>
    </source>
</evidence>
<dbReference type="InterPro" id="IPR036388">
    <property type="entry name" value="WH-like_DNA-bd_sf"/>
</dbReference>
<dbReference type="OrthoDB" id="3181812at2"/>
<dbReference type="Pfam" id="PF03466">
    <property type="entry name" value="LysR_substrate"/>
    <property type="match status" value="1"/>
</dbReference>
<keyword evidence="4" id="KW-0804">Transcription</keyword>
<dbReference type="FunFam" id="1.10.10.10:FF:000001">
    <property type="entry name" value="LysR family transcriptional regulator"/>
    <property type="match status" value="1"/>
</dbReference>
<keyword evidence="2" id="KW-0805">Transcription regulation</keyword>
<dbReference type="GO" id="GO:0003677">
    <property type="term" value="F:DNA binding"/>
    <property type="evidence" value="ECO:0007669"/>
    <property type="project" value="UniProtKB-KW"/>
</dbReference>
<dbReference type="Proteomes" id="UP000060513">
    <property type="component" value="Chromosome"/>
</dbReference>
<sequence>MELRQLAYFVAVAEERNFTRAAARLHISQSGVSAQIRRLESEVGAELFDRTARSVTLTPAGEAALGHARAALAAAGAVGRSVGELTGLIRGRLTVGMVAGCTVTPFFDGLAAFHRAHPGVELRLLEDNSDRLIEAVRTGGVDLALVGTAALELEGLDTWTVISERLVVAVPHDHALARCRRVTLREAAAHPLVCMPPGTGLRTVLDGVCAEQGVEPRIALQAGAAEAVAALARRGLGVAVLSESMAAACQDGLTVRLIDDVRAPALLALVRRRTGDPAVRALSVHCRGAFTGAAGPVAVDAPATPGGP</sequence>
<dbReference type="SUPFAM" id="SSF53850">
    <property type="entry name" value="Periplasmic binding protein-like II"/>
    <property type="match status" value="1"/>
</dbReference>
<name>A0A0M4D7S5_STRPR</name>
<dbReference type="EMBL" id="CP011340">
    <property type="protein sequence ID" value="ALC20096.1"/>
    <property type="molecule type" value="Genomic_DNA"/>
</dbReference>
<dbReference type="Pfam" id="PF00126">
    <property type="entry name" value="HTH_1"/>
    <property type="match status" value="1"/>
</dbReference>
<dbReference type="RefSeq" id="WP_005310515.1">
    <property type="nucleotide sequence ID" value="NZ_CP011340.1"/>
</dbReference>
<dbReference type="AlphaFoldDB" id="A0A0M4D7S5"/>
<proteinExistence type="inferred from homology"/>
<reference evidence="5 6" key="1">
    <citation type="submission" date="2015-08" db="EMBL/GenBank/DDBJ databases">
        <title>Genome sequence of the pristinamycin over-producing bacterium Streptomyces pristinaespiralis HCCB10218.</title>
        <authorList>
            <person name="Tian J."/>
            <person name="Yang J."/>
            <person name="Li L."/>
            <person name="Ruan L."/>
            <person name="Wei W."/>
            <person name="Zheng G."/>
            <person name="Wei Z."/>
            <person name="Yang S."/>
            <person name="Ge M."/>
            <person name="Jiang W."/>
            <person name="Lu Y."/>
        </authorList>
    </citation>
    <scope>NUCLEOTIDE SEQUENCE [LARGE SCALE GENOMIC DNA]</scope>
    <source>
        <strain evidence="5 6">HCCB 10218</strain>
    </source>
</reference>
<dbReference type="InterPro" id="IPR050950">
    <property type="entry name" value="HTH-type_LysR_regulators"/>
</dbReference>
<dbReference type="PRINTS" id="PR00039">
    <property type="entry name" value="HTHLYSR"/>
</dbReference>
<dbReference type="Gene3D" id="3.40.190.290">
    <property type="match status" value="1"/>
</dbReference>
<comment type="similarity">
    <text evidence="1">Belongs to the LysR transcriptional regulatory family.</text>
</comment>
<dbReference type="PATRIC" id="fig|38300.4.peg.1899"/>
<evidence type="ECO:0000256" key="2">
    <source>
        <dbReference type="ARBA" id="ARBA00023015"/>
    </source>
</evidence>
<dbReference type="InterPro" id="IPR000847">
    <property type="entry name" value="LysR_HTH_N"/>
</dbReference>
<dbReference type="GeneID" id="97237158"/>
<dbReference type="PROSITE" id="PS50931">
    <property type="entry name" value="HTH_LYSR"/>
    <property type="match status" value="1"/>
</dbReference>
<dbReference type="PANTHER" id="PTHR30419">
    <property type="entry name" value="HTH-TYPE TRANSCRIPTIONAL REGULATOR YBHD"/>
    <property type="match status" value="1"/>
</dbReference>
<evidence type="ECO:0000256" key="3">
    <source>
        <dbReference type="ARBA" id="ARBA00023125"/>
    </source>
</evidence>